<reference evidence="2 3" key="1">
    <citation type="submission" date="2019-07" db="EMBL/GenBank/DDBJ databases">
        <title>Whole genome shotgun sequence of Kocuria flava NBRC 107626.</title>
        <authorList>
            <person name="Hosoyama A."/>
            <person name="Uohara A."/>
            <person name="Ohji S."/>
            <person name="Ichikawa N."/>
        </authorList>
    </citation>
    <scope>NUCLEOTIDE SEQUENCE [LARGE SCALE GENOMIC DNA]</scope>
    <source>
        <strain evidence="2 3">NBRC 107626</strain>
    </source>
</reference>
<sequence>MARLRGALPVRHGARRTAGAPPPGHNECRRLPPPPHRMLRFFPPEVLVHAALPRTPARPGGAR</sequence>
<gene>
    <name evidence="2" type="ORF">KFL01_03460</name>
</gene>
<comment type="caution">
    <text evidence="2">The sequence shown here is derived from an EMBL/GenBank/DDBJ whole genome shotgun (WGS) entry which is preliminary data.</text>
</comment>
<dbReference type="EMBL" id="BJZR01000005">
    <property type="protein sequence ID" value="GEO91040.1"/>
    <property type="molecule type" value="Genomic_DNA"/>
</dbReference>
<evidence type="ECO:0000256" key="1">
    <source>
        <dbReference type="SAM" id="MobiDB-lite"/>
    </source>
</evidence>
<proteinExistence type="predicted"/>
<dbReference type="Proteomes" id="UP000321155">
    <property type="component" value="Unassembled WGS sequence"/>
</dbReference>
<name>A0ABQ0X143_9MICC</name>
<feature type="region of interest" description="Disordered" evidence="1">
    <location>
        <begin position="1"/>
        <end position="36"/>
    </location>
</feature>
<accession>A0ABQ0X143</accession>
<evidence type="ECO:0000313" key="2">
    <source>
        <dbReference type="EMBL" id="GEO91040.1"/>
    </source>
</evidence>
<evidence type="ECO:0000313" key="3">
    <source>
        <dbReference type="Proteomes" id="UP000321155"/>
    </source>
</evidence>
<organism evidence="2 3">
    <name type="scientific">Kocuria flava</name>
    <dbReference type="NCBI Taxonomy" id="446860"/>
    <lineage>
        <taxon>Bacteria</taxon>
        <taxon>Bacillati</taxon>
        <taxon>Actinomycetota</taxon>
        <taxon>Actinomycetes</taxon>
        <taxon>Micrococcales</taxon>
        <taxon>Micrococcaceae</taxon>
        <taxon>Kocuria</taxon>
    </lineage>
</organism>
<keyword evidence="3" id="KW-1185">Reference proteome</keyword>
<protein>
    <submittedName>
        <fullName evidence="2">Uncharacterized protein</fullName>
    </submittedName>
</protein>